<name>A0A2Z4RNC8_PSEPU</name>
<dbReference type="AlphaFoldDB" id="A0A2Z4RNC8"/>
<dbReference type="Proteomes" id="UP000250299">
    <property type="component" value="Chromosome"/>
</dbReference>
<dbReference type="EMBL" id="CP029693">
    <property type="protein sequence ID" value="AWY42641.1"/>
    <property type="molecule type" value="Genomic_DNA"/>
</dbReference>
<accession>A0A2Z4RNC8</accession>
<reference evidence="1 2" key="1">
    <citation type="submission" date="2018-05" db="EMBL/GenBank/DDBJ databases">
        <title>Whole genome sequence of Pseudomonas putida JBC17.</title>
        <authorList>
            <person name="Lee Y.H."/>
            <person name="David K."/>
        </authorList>
    </citation>
    <scope>NUCLEOTIDE SEQUENCE [LARGE SCALE GENOMIC DNA]</scope>
    <source>
        <strain evidence="1 2">JBC17</strain>
    </source>
</reference>
<proteinExistence type="predicted"/>
<organism evidence="1 2">
    <name type="scientific">Pseudomonas putida</name>
    <name type="common">Arthrobacter siderocapsulatus</name>
    <dbReference type="NCBI Taxonomy" id="303"/>
    <lineage>
        <taxon>Bacteria</taxon>
        <taxon>Pseudomonadati</taxon>
        <taxon>Pseudomonadota</taxon>
        <taxon>Gammaproteobacteria</taxon>
        <taxon>Pseudomonadales</taxon>
        <taxon>Pseudomonadaceae</taxon>
        <taxon>Pseudomonas</taxon>
    </lineage>
</organism>
<gene>
    <name evidence="1" type="ORF">DKY63_23125</name>
</gene>
<protein>
    <submittedName>
        <fullName evidence="1">Uncharacterized protein</fullName>
    </submittedName>
</protein>
<evidence type="ECO:0000313" key="1">
    <source>
        <dbReference type="EMBL" id="AWY42641.1"/>
    </source>
</evidence>
<sequence length="88" mass="9364">MVVNDNAGNLVPRVALEIFASRLAPTSDICSQVTHLRINICRDITSGDLPAFLCPKDHDPVRSGIRTLANVDSFRACSRAVSGLADAG</sequence>
<evidence type="ECO:0000313" key="2">
    <source>
        <dbReference type="Proteomes" id="UP000250299"/>
    </source>
</evidence>